<comment type="caution">
    <text evidence="1">The sequence shown here is derived from an EMBL/GenBank/DDBJ whole genome shotgun (WGS) entry which is preliminary data.</text>
</comment>
<dbReference type="AlphaFoldDB" id="A0A1S1NDR8"/>
<dbReference type="SUPFAM" id="SSF53448">
    <property type="entry name" value="Nucleotide-diphospho-sugar transferases"/>
    <property type="match status" value="1"/>
</dbReference>
<sequence>MKKAYCLATVTCDNFALGTEVLIYSFLKYNPWFEGDIVIFIDHLSSTNKTRLNAHYPVKFIERSKQIEQATNRLRNHLPQLRADLHLRLLSLEVLRLRDYEKLVFLDSDGMCCGDIRDVFEHPNEFLAAPDGFAYEHKANKLLANTQSPLLAIPKSYGQSNLTNTFNSGFMAISKSYLTGEHYQGIVRLIDDLSLWRSFGVKGFTDQMLFNIYFKNKVKLTDGRYNFMPFIEQYIQQLDKVTMLDAKFIHFAGVIKPWFNYDDKEILELAPHYLKYLHLWRDVWNECTLGTDNQFAAWRIKQQYYWTENYGAKHPTSMQALSNEYEEQPAVKLVNQL</sequence>
<evidence type="ECO:0008006" key="3">
    <source>
        <dbReference type="Google" id="ProtNLM"/>
    </source>
</evidence>
<keyword evidence="2" id="KW-1185">Reference proteome</keyword>
<dbReference type="RefSeq" id="WP_070989710.1">
    <property type="nucleotide sequence ID" value="NZ_CBCSHD010000002.1"/>
</dbReference>
<accession>A0A1S1NDR8</accession>
<dbReference type="PANTHER" id="PTHR11183">
    <property type="entry name" value="GLYCOGENIN SUBFAMILY MEMBER"/>
    <property type="match status" value="1"/>
</dbReference>
<dbReference type="Proteomes" id="UP000180253">
    <property type="component" value="Unassembled WGS sequence"/>
</dbReference>
<evidence type="ECO:0000313" key="1">
    <source>
        <dbReference type="EMBL" id="OHU97659.1"/>
    </source>
</evidence>
<evidence type="ECO:0000313" key="2">
    <source>
        <dbReference type="Proteomes" id="UP000180253"/>
    </source>
</evidence>
<reference evidence="1 2" key="1">
    <citation type="submission" date="2016-10" db="EMBL/GenBank/DDBJ databases">
        <title>Pseudoalteromonas amylolytica sp. nov., isolated from the surface seawater.</title>
        <authorList>
            <person name="Wu Y.-H."/>
            <person name="Cheng H."/>
            <person name="Jin X.-B."/>
            <person name="Wang C.-S."/>
            <person name="Xu X.-W."/>
        </authorList>
    </citation>
    <scope>NUCLEOTIDE SEQUENCE [LARGE SCALE GENOMIC DNA]</scope>
    <source>
        <strain evidence="1 2">JCM 12483</strain>
    </source>
</reference>
<dbReference type="Pfam" id="PF01501">
    <property type="entry name" value="Glyco_transf_8"/>
    <property type="match status" value="1"/>
</dbReference>
<dbReference type="EMBL" id="MNAN01000009">
    <property type="protein sequence ID" value="OHU97659.1"/>
    <property type="molecule type" value="Genomic_DNA"/>
</dbReference>
<dbReference type="InterPro" id="IPR050587">
    <property type="entry name" value="GNT1/Glycosyltrans_8"/>
</dbReference>
<dbReference type="Gene3D" id="3.90.550.10">
    <property type="entry name" value="Spore Coat Polysaccharide Biosynthesis Protein SpsA, Chain A"/>
    <property type="match status" value="1"/>
</dbReference>
<organism evidence="1 2">
    <name type="scientific">Pseudoalteromonas byunsanensis</name>
    <dbReference type="NCBI Taxonomy" id="327939"/>
    <lineage>
        <taxon>Bacteria</taxon>
        <taxon>Pseudomonadati</taxon>
        <taxon>Pseudomonadota</taxon>
        <taxon>Gammaproteobacteria</taxon>
        <taxon>Alteromonadales</taxon>
        <taxon>Pseudoalteromonadaceae</taxon>
        <taxon>Pseudoalteromonas</taxon>
    </lineage>
</organism>
<dbReference type="InterPro" id="IPR029044">
    <property type="entry name" value="Nucleotide-diphossugar_trans"/>
</dbReference>
<name>A0A1S1NDR8_9GAMM</name>
<dbReference type="InterPro" id="IPR002495">
    <property type="entry name" value="Glyco_trans_8"/>
</dbReference>
<protein>
    <recommendedName>
        <fullName evidence="3">Glycosyl transferase</fullName>
    </recommendedName>
</protein>
<dbReference type="OrthoDB" id="9807549at2"/>
<dbReference type="STRING" id="327939.BIW53_00795"/>
<dbReference type="GO" id="GO:0016757">
    <property type="term" value="F:glycosyltransferase activity"/>
    <property type="evidence" value="ECO:0007669"/>
    <property type="project" value="InterPro"/>
</dbReference>
<gene>
    <name evidence="1" type="ORF">BIW53_00795</name>
</gene>
<proteinExistence type="predicted"/>